<feature type="domain" description="Glycosyl transferase family 4" evidence="2">
    <location>
        <begin position="26"/>
        <end position="190"/>
    </location>
</feature>
<dbReference type="CDD" id="cd03818">
    <property type="entry name" value="GT4_ExpC-like"/>
    <property type="match status" value="1"/>
</dbReference>
<keyword evidence="4" id="KW-1185">Reference proteome</keyword>
<proteinExistence type="predicted"/>
<protein>
    <submittedName>
        <fullName evidence="3">Glycosyltransferase family 4 protein</fullName>
    </submittedName>
</protein>
<dbReference type="RefSeq" id="WP_254471425.1">
    <property type="nucleotide sequence ID" value="NZ_CP113432.1"/>
</dbReference>
<evidence type="ECO:0000259" key="2">
    <source>
        <dbReference type="Pfam" id="PF12000"/>
    </source>
</evidence>
<evidence type="ECO:0000313" key="4">
    <source>
        <dbReference type="Proteomes" id="UP001163624"/>
    </source>
</evidence>
<reference evidence="3" key="1">
    <citation type="submission" date="2022-11" db="EMBL/GenBank/DDBJ databases">
        <title>Pseudomonas triclosanedens sp. nov., a triclosan degrader isolated from activated sludge.</title>
        <authorList>
            <person name="Yin Y."/>
            <person name="Lu Z."/>
        </authorList>
    </citation>
    <scope>NUCLEOTIDE SEQUENCE</scope>
    <source>
        <strain evidence="3">ZM23</strain>
    </source>
</reference>
<sequence length="421" mass="47093">MNLLLIHQNFPGQFRYIAQYFSAQSGHRVVAIGRDTAPGMAGIELYRYRPHRVASSQTHPYLQPFESAVLHGQQVVRVIQKLKAEGFRPDVILGHPAWGETLYVKDVFPDVPLVHFCEFYYRTQGADAGFDPEFPASLDGNCRLNTCNALHLLNLQQCDWGISPTHWQRSVHPEPYLQKIRVVHEGIPTRQLRPDPKASLVLPSGLELKAGQPVLTYVARNLELYRGFHNFMRALPRILKEHRTAQIVIIGGDDVSYGGKPKDAANWRKRMLREVPVDLERVHFLGKVPYETYCKVLQVSAAHVYLTYPFVLSWSMLEAMASGCLVIGSDTAPVREVVLHGENGYLVDFFDTQGIADQVLHALNSPQAQQALRAEARETACRYSVEAGLTGYRELIAEALSASGKQPAPTTSSLTQLACPL</sequence>
<dbReference type="Pfam" id="PF12000">
    <property type="entry name" value="Glyco_trans_4_3"/>
    <property type="match status" value="1"/>
</dbReference>
<name>A0ABY7A2N2_9PSED</name>
<dbReference type="PANTHER" id="PTHR46401">
    <property type="entry name" value="GLYCOSYLTRANSFERASE WBBK-RELATED"/>
    <property type="match status" value="1"/>
</dbReference>
<dbReference type="EMBL" id="CP113432">
    <property type="protein sequence ID" value="WAI51299.1"/>
    <property type="molecule type" value="Genomic_DNA"/>
</dbReference>
<accession>A0ABY7A2N2</accession>
<dbReference type="SUPFAM" id="SSF53756">
    <property type="entry name" value="UDP-Glycosyltransferase/glycogen phosphorylase"/>
    <property type="match status" value="1"/>
</dbReference>
<evidence type="ECO:0000313" key="3">
    <source>
        <dbReference type="EMBL" id="WAI51299.1"/>
    </source>
</evidence>
<dbReference type="InterPro" id="IPR022623">
    <property type="entry name" value="Glyco_trans_4"/>
</dbReference>
<dbReference type="Gene3D" id="3.40.50.2000">
    <property type="entry name" value="Glycogen Phosphorylase B"/>
    <property type="match status" value="2"/>
</dbReference>
<dbReference type="Pfam" id="PF13692">
    <property type="entry name" value="Glyco_trans_1_4"/>
    <property type="match status" value="1"/>
</dbReference>
<organism evidence="3 4">
    <name type="scientific">Pseudomonas triclosanedens</name>
    <dbReference type="NCBI Taxonomy" id="2961893"/>
    <lineage>
        <taxon>Bacteria</taxon>
        <taxon>Pseudomonadati</taxon>
        <taxon>Pseudomonadota</taxon>
        <taxon>Gammaproteobacteria</taxon>
        <taxon>Pseudomonadales</taxon>
        <taxon>Pseudomonadaceae</taxon>
        <taxon>Pseudomonas</taxon>
    </lineage>
</organism>
<gene>
    <name evidence="3" type="ORF">OU419_08610</name>
</gene>
<keyword evidence="1" id="KW-0808">Transferase</keyword>
<dbReference type="Proteomes" id="UP001163624">
    <property type="component" value="Chromosome"/>
</dbReference>
<evidence type="ECO:0000256" key="1">
    <source>
        <dbReference type="ARBA" id="ARBA00022679"/>
    </source>
</evidence>
<dbReference type="PANTHER" id="PTHR46401:SF2">
    <property type="entry name" value="GLYCOSYLTRANSFERASE WBBK-RELATED"/>
    <property type="match status" value="1"/>
</dbReference>